<protein>
    <recommendedName>
        <fullName evidence="3">CR-type domain-containing protein</fullName>
    </recommendedName>
</protein>
<dbReference type="InterPro" id="IPR036410">
    <property type="entry name" value="HSP_DnaJ_Cys-rich_dom_sf"/>
</dbReference>
<dbReference type="OrthoDB" id="542764at2759"/>
<keyword evidence="2" id="KW-1185">Reference proteome</keyword>
<accession>A0A830HJ20</accession>
<dbReference type="PANTHER" id="PTHR15852">
    <property type="entry name" value="PLASTID TRANSCRIPTIONALLY ACTIVE PROTEIN"/>
    <property type="match status" value="1"/>
</dbReference>
<gene>
    <name evidence="1" type="ORF">PPROV_000403100</name>
</gene>
<dbReference type="EMBL" id="BNJQ01000009">
    <property type="protein sequence ID" value="GHP05279.1"/>
    <property type="molecule type" value="Genomic_DNA"/>
</dbReference>
<evidence type="ECO:0000313" key="2">
    <source>
        <dbReference type="Proteomes" id="UP000660262"/>
    </source>
</evidence>
<name>A0A830HJ20_9CHLO</name>
<evidence type="ECO:0008006" key="3">
    <source>
        <dbReference type="Google" id="ProtNLM"/>
    </source>
</evidence>
<comment type="caution">
    <text evidence="1">The sequence shown here is derived from an EMBL/GenBank/DDBJ whole genome shotgun (WGS) entry which is preliminary data.</text>
</comment>
<proteinExistence type="predicted"/>
<dbReference type="Proteomes" id="UP000660262">
    <property type="component" value="Unassembled WGS sequence"/>
</dbReference>
<organism evidence="1 2">
    <name type="scientific">Pycnococcus provasolii</name>
    <dbReference type="NCBI Taxonomy" id="41880"/>
    <lineage>
        <taxon>Eukaryota</taxon>
        <taxon>Viridiplantae</taxon>
        <taxon>Chlorophyta</taxon>
        <taxon>Pseudoscourfieldiophyceae</taxon>
        <taxon>Pseudoscourfieldiales</taxon>
        <taxon>Pycnococcaceae</taxon>
        <taxon>Pycnococcus</taxon>
    </lineage>
</organism>
<dbReference type="PANTHER" id="PTHR15852:SF54">
    <property type="entry name" value="PROTEIN SSUH2 HOMOLOG"/>
    <property type="match status" value="1"/>
</dbReference>
<sequence length="139" mass="14314">MSSGARSILRPKGNARNIVARKQKLRGRAVTTRADADPFGVQTALVIGAGVAVIAPALINGLKGEPEPCPACGGTGGLQCTMCLGTGRVEGQVKDPEKPGLSVDAFVGVQRSPCECPQCRGAGIIFCKECKGTGYVKLM</sequence>
<dbReference type="SUPFAM" id="SSF57938">
    <property type="entry name" value="DnaJ/Hsp40 cysteine-rich domain"/>
    <property type="match status" value="1"/>
</dbReference>
<evidence type="ECO:0000313" key="1">
    <source>
        <dbReference type="EMBL" id="GHP05279.1"/>
    </source>
</evidence>
<dbReference type="AlphaFoldDB" id="A0A830HJ20"/>
<reference evidence="1" key="1">
    <citation type="submission" date="2020-10" db="EMBL/GenBank/DDBJ databases">
        <title>Unveiling of a novel bifunctional photoreceptor, Dualchrome1, isolated from a cosmopolitan green alga.</title>
        <authorList>
            <person name="Suzuki S."/>
            <person name="Kawachi M."/>
        </authorList>
    </citation>
    <scope>NUCLEOTIDE SEQUENCE</scope>
    <source>
        <strain evidence="1">NIES 2893</strain>
    </source>
</reference>